<dbReference type="EMBL" id="CP044331">
    <property type="protein sequence ID" value="QGM96352.1"/>
    <property type="molecule type" value="Genomic_DNA"/>
</dbReference>
<dbReference type="NCBIfam" id="TIGR00072">
    <property type="entry name" value="hydrog_prot"/>
    <property type="match status" value="1"/>
</dbReference>
<dbReference type="PANTHER" id="PTHR30302:SF1">
    <property type="entry name" value="HYDROGENASE 2 MATURATION PROTEASE"/>
    <property type="match status" value="1"/>
</dbReference>
<evidence type="ECO:0000256" key="1">
    <source>
        <dbReference type="ARBA" id="ARBA00006814"/>
    </source>
</evidence>
<dbReference type="AlphaFoldDB" id="A0A6B8M241"/>
<dbReference type="GO" id="GO:0016485">
    <property type="term" value="P:protein processing"/>
    <property type="evidence" value="ECO:0007669"/>
    <property type="project" value="TreeGrafter"/>
</dbReference>
<dbReference type="SUPFAM" id="SSF53163">
    <property type="entry name" value="HybD-like"/>
    <property type="match status" value="1"/>
</dbReference>
<keyword evidence="6" id="KW-1185">Reference proteome</keyword>
<dbReference type="Pfam" id="PF01750">
    <property type="entry name" value="HycI"/>
    <property type="match status" value="1"/>
</dbReference>
<evidence type="ECO:0000256" key="3">
    <source>
        <dbReference type="ARBA" id="ARBA00022750"/>
    </source>
</evidence>
<comment type="similarity">
    <text evidence="1">Belongs to the peptidase A31 family.</text>
</comment>
<dbReference type="Proteomes" id="UP000422569">
    <property type="component" value="Chromosome"/>
</dbReference>
<reference evidence="5 6" key="1">
    <citation type="submission" date="2019-09" db="EMBL/GenBank/DDBJ databases">
        <title>Isolation and complete genome sequencing of Methylocystis species.</title>
        <authorList>
            <person name="Rumah B.L."/>
            <person name="Stead C.E."/>
            <person name="Stevens B.C."/>
            <person name="Minton N.P."/>
            <person name="Grosse-Honebrink A."/>
            <person name="Zhang Y."/>
        </authorList>
    </citation>
    <scope>NUCLEOTIDE SEQUENCE [LARGE SCALE GENOMIC DNA]</scope>
    <source>
        <strain evidence="5 6">BRCS2</strain>
    </source>
</reference>
<protein>
    <submittedName>
        <fullName evidence="5">Hydrogenase maturation protease</fullName>
    </submittedName>
</protein>
<dbReference type="CDD" id="cd00518">
    <property type="entry name" value="H2MP"/>
    <property type="match status" value="1"/>
</dbReference>
<keyword evidence="3" id="KW-0064">Aspartyl protease</keyword>
<dbReference type="PANTHER" id="PTHR30302">
    <property type="entry name" value="HYDROGENASE 1 MATURATION PROTEASE"/>
    <property type="match status" value="1"/>
</dbReference>
<organism evidence="5 6">
    <name type="scientific">Methylocystis parvus</name>
    <dbReference type="NCBI Taxonomy" id="134"/>
    <lineage>
        <taxon>Bacteria</taxon>
        <taxon>Pseudomonadati</taxon>
        <taxon>Pseudomonadota</taxon>
        <taxon>Alphaproteobacteria</taxon>
        <taxon>Hyphomicrobiales</taxon>
        <taxon>Methylocystaceae</taxon>
        <taxon>Methylocystis</taxon>
    </lineage>
</organism>
<gene>
    <name evidence="5" type="ORF">F7D14_01850</name>
</gene>
<dbReference type="RefSeq" id="WP_016920194.1">
    <property type="nucleotide sequence ID" value="NZ_CP044331.1"/>
</dbReference>
<dbReference type="GO" id="GO:0004190">
    <property type="term" value="F:aspartic-type endopeptidase activity"/>
    <property type="evidence" value="ECO:0007669"/>
    <property type="project" value="UniProtKB-KW"/>
</dbReference>
<evidence type="ECO:0000256" key="2">
    <source>
        <dbReference type="ARBA" id="ARBA00022670"/>
    </source>
</evidence>
<dbReference type="InterPro" id="IPR000671">
    <property type="entry name" value="Peptidase_A31"/>
</dbReference>
<dbReference type="Gene3D" id="3.40.50.1450">
    <property type="entry name" value="HybD-like"/>
    <property type="match status" value="1"/>
</dbReference>
<dbReference type="KEGG" id="mpar:F7D14_01850"/>
<evidence type="ECO:0000313" key="6">
    <source>
        <dbReference type="Proteomes" id="UP000422569"/>
    </source>
</evidence>
<name>A0A6B8M241_9HYPH</name>
<evidence type="ECO:0000313" key="5">
    <source>
        <dbReference type="EMBL" id="QGM96352.1"/>
    </source>
</evidence>
<keyword evidence="4" id="KW-0378">Hydrolase</keyword>
<keyword evidence="2 5" id="KW-0645">Protease</keyword>
<sequence>MSVLVIGVGNPDRGDDGAGREVVNRLRRIAPEGTEFVELSGEAAGLLALFETASAAVIIDASRSGAPAGAIRRFDAAAEPLPGGFLAFSSHGFGPAAAIELARTLGVLPPKCVVFAVEGERFDIGAPITQAVSVALDDVVERISRELSVADD</sequence>
<dbReference type="InterPro" id="IPR023430">
    <property type="entry name" value="Pept_HybD-like_dom_sf"/>
</dbReference>
<accession>A0A6B8M241</accession>
<proteinExistence type="inferred from homology"/>
<evidence type="ECO:0000256" key="4">
    <source>
        <dbReference type="ARBA" id="ARBA00022801"/>
    </source>
</evidence>
<dbReference type="GO" id="GO:0008047">
    <property type="term" value="F:enzyme activator activity"/>
    <property type="evidence" value="ECO:0007669"/>
    <property type="project" value="InterPro"/>
</dbReference>